<organism evidence="1 2">
    <name type="scientific">Vibrio phage Vp_R1</name>
    <dbReference type="NCBI Taxonomy" id="2059867"/>
    <lineage>
        <taxon>Viruses</taxon>
        <taxon>Duplodnaviria</taxon>
        <taxon>Heunggongvirae</taxon>
        <taxon>Uroviricota</taxon>
        <taxon>Caudoviricetes</taxon>
        <taxon>Grimontviridae</taxon>
        <taxon>Dalianvirus</taxon>
        <taxon>Dalianvirus R1</taxon>
    </lineage>
</organism>
<dbReference type="EMBL" id="MG603697">
    <property type="protein sequence ID" value="AUG88365.1"/>
    <property type="molecule type" value="Genomic_DNA"/>
</dbReference>
<keyword evidence="2" id="KW-1185">Reference proteome</keyword>
<dbReference type="Proteomes" id="UP000240283">
    <property type="component" value="Segment"/>
</dbReference>
<proteinExistence type="predicted"/>
<accession>A0A2H5BPX7</accession>
<evidence type="ECO:0000313" key="1">
    <source>
        <dbReference type="EMBL" id="AUG88365.1"/>
    </source>
</evidence>
<evidence type="ECO:0000313" key="2">
    <source>
        <dbReference type="Proteomes" id="UP000240283"/>
    </source>
</evidence>
<name>A0A2H5BPX7_9CAUD</name>
<sequence>MTDYYCPVDFFGNEIKAMTNVAVLCAAQFGSNSKALRKGFVTRFISDRMVEVKLEDERILRVVSEKSVIVNLLSESYIGDRDK</sequence>
<gene>
    <name evidence="1" type="ORF">VPR_001</name>
</gene>
<protein>
    <submittedName>
        <fullName evidence="1">Uncharacterized protein</fullName>
    </submittedName>
</protein>
<reference evidence="1 2" key="1">
    <citation type="submission" date="2017-12" db="EMBL/GenBank/DDBJ databases">
        <title>Genomic analysis of a novel phage Vp_R1 lytic to Vibrio parahaemolyticus.</title>
        <authorList>
            <person name="Ren H."/>
            <person name="Li Z."/>
        </authorList>
    </citation>
    <scope>NUCLEOTIDE SEQUENCE [LARGE SCALE GENOMIC DNA]</scope>
</reference>